<organism evidence="3 4">
    <name type="scientific">Amblyomma americanum</name>
    <name type="common">Lone star tick</name>
    <dbReference type="NCBI Taxonomy" id="6943"/>
    <lineage>
        <taxon>Eukaryota</taxon>
        <taxon>Metazoa</taxon>
        <taxon>Ecdysozoa</taxon>
        <taxon>Arthropoda</taxon>
        <taxon>Chelicerata</taxon>
        <taxon>Arachnida</taxon>
        <taxon>Acari</taxon>
        <taxon>Parasitiformes</taxon>
        <taxon>Ixodida</taxon>
        <taxon>Ixodoidea</taxon>
        <taxon>Ixodidae</taxon>
        <taxon>Amblyomminae</taxon>
        <taxon>Amblyomma</taxon>
    </lineage>
</organism>
<keyword evidence="1" id="KW-0732">Signal</keyword>
<feature type="domain" description="BPTI/Kunitz inhibitor" evidence="2">
    <location>
        <begin position="80"/>
        <end position="133"/>
    </location>
</feature>
<sequence>MLANLECLLVSIGFLAGGVCADTDVQCDSGLKEGVEAAEGYCYNKTIHRCVYTKATGFSYGHVFPTEEMCNWKCRAHTDCLQPKNQLGESTCGQPQLMYYYDKDSCQCILFIDRGCQDNGNSFPTLRECTVTCL</sequence>
<dbReference type="AlphaFoldDB" id="A0AAQ4E403"/>
<dbReference type="CDD" id="cd00109">
    <property type="entry name" value="Kunitz-type"/>
    <property type="match status" value="1"/>
</dbReference>
<feature type="non-terminal residue" evidence="3">
    <location>
        <position position="134"/>
    </location>
</feature>
<proteinExistence type="predicted"/>
<evidence type="ECO:0000256" key="1">
    <source>
        <dbReference type="SAM" id="SignalP"/>
    </source>
</evidence>
<dbReference type="EMBL" id="JARKHS020022615">
    <property type="protein sequence ID" value="KAK8769429.1"/>
    <property type="molecule type" value="Genomic_DNA"/>
</dbReference>
<evidence type="ECO:0000259" key="2">
    <source>
        <dbReference type="PROSITE" id="PS50279"/>
    </source>
</evidence>
<evidence type="ECO:0000313" key="3">
    <source>
        <dbReference type="EMBL" id="KAK8769429.1"/>
    </source>
</evidence>
<name>A0AAQ4E403_AMBAM</name>
<keyword evidence="4" id="KW-1185">Reference proteome</keyword>
<dbReference type="InterPro" id="IPR002223">
    <property type="entry name" value="Kunitz_BPTI"/>
</dbReference>
<dbReference type="Proteomes" id="UP001321473">
    <property type="component" value="Unassembled WGS sequence"/>
</dbReference>
<dbReference type="GO" id="GO:0004867">
    <property type="term" value="F:serine-type endopeptidase inhibitor activity"/>
    <property type="evidence" value="ECO:0007669"/>
    <property type="project" value="InterPro"/>
</dbReference>
<reference evidence="3 4" key="1">
    <citation type="journal article" date="2023" name="Arcadia Sci">
        <title>De novo assembly of a long-read Amblyomma americanum tick genome.</title>
        <authorList>
            <person name="Chou S."/>
            <person name="Poskanzer K.E."/>
            <person name="Rollins M."/>
            <person name="Thuy-Boun P.S."/>
        </authorList>
    </citation>
    <scope>NUCLEOTIDE SEQUENCE [LARGE SCALE GENOMIC DNA]</scope>
    <source>
        <strain evidence="3">F_SG_1</strain>
        <tissue evidence="3">Salivary glands</tissue>
    </source>
</reference>
<dbReference type="SMART" id="SM00131">
    <property type="entry name" value="KU"/>
    <property type="match status" value="1"/>
</dbReference>
<gene>
    <name evidence="3" type="ORF">V5799_014106</name>
</gene>
<accession>A0AAQ4E403</accession>
<evidence type="ECO:0000313" key="4">
    <source>
        <dbReference type="Proteomes" id="UP001321473"/>
    </source>
</evidence>
<comment type="caution">
    <text evidence="3">The sequence shown here is derived from an EMBL/GenBank/DDBJ whole genome shotgun (WGS) entry which is preliminary data.</text>
</comment>
<dbReference type="PROSITE" id="PS50279">
    <property type="entry name" value="BPTI_KUNITZ_2"/>
    <property type="match status" value="1"/>
</dbReference>
<feature type="signal peptide" evidence="1">
    <location>
        <begin position="1"/>
        <end position="21"/>
    </location>
</feature>
<feature type="chain" id="PRO_5042914712" description="BPTI/Kunitz inhibitor domain-containing protein" evidence="1">
    <location>
        <begin position="22"/>
        <end position="134"/>
    </location>
</feature>
<dbReference type="Pfam" id="PF00014">
    <property type="entry name" value="Kunitz_BPTI"/>
    <property type="match status" value="1"/>
</dbReference>
<protein>
    <recommendedName>
        <fullName evidence="2">BPTI/Kunitz inhibitor domain-containing protein</fullName>
    </recommendedName>
</protein>
<dbReference type="PROSITE" id="PS00280">
    <property type="entry name" value="BPTI_KUNITZ_1"/>
    <property type="match status" value="1"/>
</dbReference>
<dbReference type="InterPro" id="IPR036880">
    <property type="entry name" value="Kunitz_BPTI_sf"/>
</dbReference>
<dbReference type="Gene3D" id="4.10.410.10">
    <property type="entry name" value="Pancreatic trypsin inhibitor Kunitz domain"/>
    <property type="match status" value="1"/>
</dbReference>
<dbReference type="SUPFAM" id="SSF57362">
    <property type="entry name" value="BPTI-like"/>
    <property type="match status" value="1"/>
</dbReference>
<dbReference type="InterPro" id="IPR020901">
    <property type="entry name" value="Prtase_inh_Kunz-CS"/>
</dbReference>